<feature type="domain" description="NADP-dependent oxidoreductase" evidence="9">
    <location>
        <begin position="68"/>
        <end position="191"/>
    </location>
</feature>
<name>A0A0P4VQD4_9HEMI</name>
<evidence type="ECO:0000256" key="2">
    <source>
        <dbReference type="ARBA" id="ARBA00008612"/>
    </source>
</evidence>
<dbReference type="InterPro" id="IPR036812">
    <property type="entry name" value="NAD(P)_OxRdtase_dom_sf"/>
</dbReference>
<dbReference type="UniPathway" id="UPA00142">
    <property type="reaction ID" value="UER00209"/>
</dbReference>
<comment type="similarity">
    <text evidence="2">Belongs to the aldo/keto reductase family. Glutamate--cysteine ligase light chain subfamily.</text>
</comment>
<comment type="subunit">
    <text evidence="3">Heterodimer of a catalytic heavy chain and a regulatory light chain.</text>
</comment>
<accession>A0A0P4VQD4</accession>
<protein>
    <recommendedName>
        <fullName evidence="7">GCS light chain</fullName>
    </recommendedName>
    <alternativeName>
        <fullName evidence="5">Gamma-ECS regulatory subunit</fullName>
    </alternativeName>
    <alternativeName>
        <fullName evidence="8">Gamma-glutamylcysteine synthetase regulatory subunit</fullName>
    </alternativeName>
    <alternativeName>
        <fullName evidence="6">Glutamate--cysteine ligase modifier subunit</fullName>
    </alternativeName>
</protein>
<evidence type="ECO:0000259" key="9">
    <source>
        <dbReference type="Pfam" id="PF00248"/>
    </source>
</evidence>
<dbReference type="GO" id="GO:0016874">
    <property type="term" value="F:ligase activity"/>
    <property type="evidence" value="ECO:0007669"/>
    <property type="project" value="UniProtKB-KW"/>
</dbReference>
<dbReference type="GO" id="GO:0035226">
    <property type="term" value="F:glutamate-cysteine ligase catalytic subunit binding"/>
    <property type="evidence" value="ECO:0007669"/>
    <property type="project" value="InterPro"/>
</dbReference>
<evidence type="ECO:0000256" key="1">
    <source>
        <dbReference type="ARBA" id="ARBA00005006"/>
    </source>
</evidence>
<evidence type="ECO:0000256" key="5">
    <source>
        <dbReference type="ARBA" id="ARBA00030406"/>
    </source>
</evidence>
<reference evidence="10" key="1">
    <citation type="journal article" date="2016" name="PLoS Negl. Trop. Dis.">
        <title>A Deep Insight into the Sialome of Rhodnius neglectus, a Vector of Chagas Disease.</title>
        <authorList>
            <person name="Santiago P.B."/>
            <person name="Assumpcao T.C."/>
            <person name="Araujo C.N."/>
            <person name="Bastos I.M."/>
            <person name="Neves D."/>
            <person name="Silva I.G."/>
            <person name="Charneau S."/>
            <person name="Queiroz R.M."/>
            <person name="Raiol T."/>
            <person name="Oliveira J.V."/>
            <person name="Sousa M.V."/>
            <person name="Calvo E."/>
            <person name="Ribeiro J.M."/>
            <person name="Santana J.M."/>
        </authorList>
    </citation>
    <scope>NUCLEOTIDE SEQUENCE</scope>
    <source>
        <tissue evidence="10">Salivary glands</tissue>
    </source>
</reference>
<evidence type="ECO:0000256" key="3">
    <source>
        <dbReference type="ARBA" id="ARBA00011532"/>
    </source>
</evidence>
<evidence type="ECO:0000313" key="10">
    <source>
        <dbReference type="EMBL" id="JAI54644.1"/>
    </source>
</evidence>
<evidence type="ECO:0000256" key="7">
    <source>
        <dbReference type="ARBA" id="ARBA00031732"/>
    </source>
</evidence>
<evidence type="ECO:0000256" key="4">
    <source>
        <dbReference type="ARBA" id="ARBA00022684"/>
    </source>
</evidence>
<proteinExistence type="evidence at transcript level"/>
<keyword evidence="10" id="KW-0436">Ligase</keyword>
<dbReference type="EMBL" id="GDKW01001951">
    <property type="protein sequence ID" value="JAI54644.1"/>
    <property type="molecule type" value="mRNA"/>
</dbReference>
<dbReference type="GO" id="GO:0030234">
    <property type="term" value="F:enzyme regulator activity"/>
    <property type="evidence" value="ECO:0007669"/>
    <property type="project" value="TreeGrafter"/>
</dbReference>
<dbReference type="GO" id="GO:0006750">
    <property type="term" value="P:glutathione biosynthetic process"/>
    <property type="evidence" value="ECO:0007669"/>
    <property type="project" value="UniProtKB-UniPathway"/>
</dbReference>
<evidence type="ECO:0000256" key="8">
    <source>
        <dbReference type="ARBA" id="ARBA00032926"/>
    </source>
</evidence>
<sequence>MLDSSGVTKITVETGNVLNLNDIVKKPGQKSTDELLECLKLALTNCRKAKKGNELEITSKEPVYTHDVDTNELLISVKLFVDFGDAQILEEALQKCLKYLETKCINSLVLSYKPKGNDVELYEVWKILENFVIENKICRIGIADLDTEQFVAFYEMVQVKPSIVQISLNSCCVVPPALQQFAKLHDIQLLTHNDPQEILPEEKLREIVPELEPKKVWITRFQAHYKCRGVLATKGYILGVSL</sequence>
<dbReference type="PANTHER" id="PTHR13295:SF4">
    <property type="entry name" value="GLUTAMATE--CYSTEINE LIGASE REGULATORY SUBUNIT"/>
    <property type="match status" value="1"/>
</dbReference>
<dbReference type="Gene3D" id="3.20.20.100">
    <property type="entry name" value="NADP-dependent oxidoreductase domain"/>
    <property type="match status" value="1"/>
</dbReference>
<dbReference type="PANTHER" id="PTHR13295">
    <property type="entry name" value="GLUTAMATE CYSTEINE LIGASE REGULATORY SUBUNIT"/>
    <property type="match status" value="1"/>
</dbReference>
<keyword evidence="4" id="KW-0317">Glutathione biosynthesis</keyword>
<dbReference type="Pfam" id="PF00248">
    <property type="entry name" value="Aldo_ket_red"/>
    <property type="match status" value="1"/>
</dbReference>
<dbReference type="AlphaFoldDB" id="A0A0P4VQD4"/>
<comment type="pathway">
    <text evidence="1">Sulfur metabolism; glutathione biosynthesis; glutathione from L-cysteine and L-glutamate: step 1/2.</text>
</comment>
<dbReference type="SUPFAM" id="SSF51430">
    <property type="entry name" value="NAD(P)-linked oxidoreductase"/>
    <property type="match status" value="1"/>
</dbReference>
<dbReference type="InterPro" id="IPR023210">
    <property type="entry name" value="NADP_OxRdtase_dom"/>
</dbReference>
<organism evidence="10">
    <name type="scientific">Rhodnius neglectus</name>
    <dbReference type="NCBI Taxonomy" id="72488"/>
    <lineage>
        <taxon>Eukaryota</taxon>
        <taxon>Metazoa</taxon>
        <taxon>Ecdysozoa</taxon>
        <taxon>Arthropoda</taxon>
        <taxon>Hexapoda</taxon>
        <taxon>Insecta</taxon>
        <taxon>Pterygota</taxon>
        <taxon>Neoptera</taxon>
        <taxon>Paraneoptera</taxon>
        <taxon>Hemiptera</taxon>
        <taxon>Heteroptera</taxon>
        <taxon>Panheteroptera</taxon>
        <taxon>Cimicomorpha</taxon>
        <taxon>Reduviidae</taxon>
        <taxon>Triatominae</taxon>
        <taxon>Rhodnius</taxon>
    </lineage>
</organism>
<dbReference type="InterPro" id="IPR032963">
    <property type="entry name" value="Gclm"/>
</dbReference>
<dbReference type="GO" id="GO:0017109">
    <property type="term" value="C:glutamate-cysteine ligase complex"/>
    <property type="evidence" value="ECO:0007669"/>
    <property type="project" value="TreeGrafter"/>
</dbReference>
<evidence type="ECO:0000256" key="6">
    <source>
        <dbReference type="ARBA" id="ARBA00031154"/>
    </source>
</evidence>